<keyword evidence="4 5" id="KW-0472">Membrane</keyword>
<feature type="transmembrane region" description="Helical" evidence="5">
    <location>
        <begin position="43"/>
        <end position="66"/>
    </location>
</feature>
<dbReference type="GO" id="GO:0016020">
    <property type="term" value="C:membrane"/>
    <property type="evidence" value="ECO:0007669"/>
    <property type="project" value="UniProtKB-SubCell"/>
</dbReference>
<keyword evidence="2 5" id="KW-0812">Transmembrane</keyword>
<feature type="transmembrane region" description="Helical" evidence="5">
    <location>
        <begin position="303"/>
        <end position="324"/>
    </location>
</feature>
<feature type="transmembrane region" description="Helical" evidence="5">
    <location>
        <begin position="271"/>
        <end position="291"/>
    </location>
</feature>
<name>A0A9P6SXM8_9FUNG</name>
<protein>
    <recommendedName>
        <fullName evidence="8">Duf895 domain membrane protein</fullName>
    </recommendedName>
</protein>
<comment type="caution">
    <text evidence="6">The sequence shown here is derived from an EMBL/GenBank/DDBJ whole genome shotgun (WGS) entry which is preliminary data.</text>
</comment>
<proteinExistence type="predicted"/>
<dbReference type="SUPFAM" id="SSF103473">
    <property type="entry name" value="MFS general substrate transporter"/>
    <property type="match status" value="1"/>
</dbReference>
<evidence type="ECO:0000313" key="6">
    <source>
        <dbReference type="EMBL" id="KAG0009942.1"/>
    </source>
</evidence>
<keyword evidence="7" id="KW-1185">Reference proteome</keyword>
<evidence type="ECO:0000256" key="1">
    <source>
        <dbReference type="ARBA" id="ARBA00004141"/>
    </source>
</evidence>
<dbReference type="OrthoDB" id="196103at2759"/>
<dbReference type="Pfam" id="PF05978">
    <property type="entry name" value="UNC-93"/>
    <property type="match status" value="1"/>
</dbReference>
<dbReference type="Gene3D" id="1.20.1250.20">
    <property type="entry name" value="MFS general substrate transporter like domains"/>
    <property type="match status" value="1"/>
</dbReference>
<feature type="transmembrane region" description="Helical" evidence="5">
    <location>
        <begin position="356"/>
        <end position="373"/>
    </location>
</feature>
<evidence type="ECO:0008006" key="8">
    <source>
        <dbReference type="Google" id="ProtNLM"/>
    </source>
</evidence>
<dbReference type="EMBL" id="JAAAID010001454">
    <property type="protein sequence ID" value="KAG0009942.1"/>
    <property type="molecule type" value="Genomic_DNA"/>
</dbReference>
<evidence type="ECO:0000256" key="3">
    <source>
        <dbReference type="ARBA" id="ARBA00022989"/>
    </source>
</evidence>
<accession>A0A9P6SXM8</accession>
<gene>
    <name evidence="6" type="ORF">BGZ80_001914</name>
</gene>
<evidence type="ECO:0000256" key="4">
    <source>
        <dbReference type="ARBA" id="ARBA00023136"/>
    </source>
</evidence>
<feature type="transmembrane region" description="Helical" evidence="5">
    <location>
        <begin position="438"/>
        <end position="457"/>
    </location>
</feature>
<sequence>MPRLSDPLVQIIILGFLCFCCPGMFNALQGTGAYGLAPKDSDIGNHASIALSLVFAISSLFAGALFNVVGHRALLIIGGFAYPLYISSFLAYAYIQSIAFVVVASCLLGVGAGWLWCAQGAMMMGYPEEGEKGMYFSIFWAIFNCGGVLGNIVPLAIQWNDPINDLGANTGDGGASTNSYIGYMSVMVVGMILSLFLLPSNKVIRRDGSHVIRIKYLSPITELKSVFYLFRDWRMLCLVPMFFTSNWVYTYQFTGVNALNFSPRSRNMNSMFYWLSQIIASILFGSFLDRAEWSRPKRARSGLILLAILLVGTWCGGIIFQSTFGPMNAIRNDNGVYVKNPADFHAIDLVRNPREYIGPFFLYIAYGCVDAMYQGYSYWLMGALTNDTSQAARFAGFYKFVQNLGSVLAPVVQTSVIGNGPSDGFNALHATGRGMGEIIVCVALVFTGVLGAIPVAFRAVKDHTFEIEEEINDELHELEVEDLKA</sequence>
<feature type="transmembrane region" description="Helical" evidence="5">
    <location>
        <begin position="233"/>
        <end position="251"/>
    </location>
</feature>
<feature type="transmembrane region" description="Helical" evidence="5">
    <location>
        <begin position="98"/>
        <end position="117"/>
    </location>
</feature>
<feature type="transmembrane region" description="Helical" evidence="5">
    <location>
        <begin position="73"/>
        <end position="92"/>
    </location>
</feature>
<dbReference type="InterPro" id="IPR036259">
    <property type="entry name" value="MFS_trans_sf"/>
</dbReference>
<dbReference type="PANTHER" id="PTHR23294">
    <property type="entry name" value="ET TRANSLATION PRODUCT-RELATED"/>
    <property type="match status" value="1"/>
</dbReference>
<reference evidence="6" key="1">
    <citation type="journal article" date="2020" name="Fungal Divers.">
        <title>Resolving the Mortierellaceae phylogeny through synthesis of multi-gene phylogenetics and phylogenomics.</title>
        <authorList>
            <person name="Vandepol N."/>
            <person name="Liber J."/>
            <person name="Desiro A."/>
            <person name="Na H."/>
            <person name="Kennedy M."/>
            <person name="Barry K."/>
            <person name="Grigoriev I.V."/>
            <person name="Miller A.N."/>
            <person name="O'Donnell K."/>
            <person name="Stajich J.E."/>
            <person name="Bonito G."/>
        </authorList>
    </citation>
    <scope>NUCLEOTIDE SEQUENCE</scope>
    <source>
        <strain evidence="6">NRRL 2769</strain>
    </source>
</reference>
<keyword evidence="3 5" id="KW-1133">Transmembrane helix</keyword>
<dbReference type="InterPro" id="IPR010291">
    <property type="entry name" value="Ion_channel_UNC-93"/>
</dbReference>
<evidence type="ECO:0000256" key="5">
    <source>
        <dbReference type="SAM" id="Phobius"/>
    </source>
</evidence>
<feature type="transmembrane region" description="Helical" evidence="5">
    <location>
        <begin position="138"/>
        <end position="160"/>
    </location>
</feature>
<evidence type="ECO:0000256" key="2">
    <source>
        <dbReference type="ARBA" id="ARBA00022692"/>
    </source>
</evidence>
<dbReference type="InterPro" id="IPR051617">
    <property type="entry name" value="UNC-93-like_regulator"/>
</dbReference>
<comment type="subcellular location">
    <subcellularLocation>
        <location evidence="1">Membrane</location>
        <topology evidence="1">Multi-pass membrane protein</topology>
    </subcellularLocation>
</comment>
<organism evidence="6 7">
    <name type="scientific">Entomortierella chlamydospora</name>
    <dbReference type="NCBI Taxonomy" id="101097"/>
    <lineage>
        <taxon>Eukaryota</taxon>
        <taxon>Fungi</taxon>
        <taxon>Fungi incertae sedis</taxon>
        <taxon>Mucoromycota</taxon>
        <taxon>Mortierellomycotina</taxon>
        <taxon>Mortierellomycetes</taxon>
        <taxon>Mortierellales</taxon>
        <taxon>Mortierellaceae</taxon>
        <taxon>Entomortierella</taxon>
    </lineage>
</organism>
<dbReference type="PANTHER" id="PTHR23294:SF59">
    <property type="entry name" value="UNC93-LIKE PROTEIN C922.05C"/>
    <property type="match status" value="1"/>
</dbReference>
<dbReference type="AlphaFoldDB" id="A0A9P6SXM8"/>
<feature type="transmembrane region" description="Helical" evidence="5">
    <location>
        <begin position="180"/>
        <end position="198"/>
    </location>
</feature>
<dbReference type="Proteomes" id="UP000703661">
    <property type="component" value="Unassembled WGS sequence"/>
</dbReference>
<evidence type="ECO:0000313" key="7">
    <source>
        <dbReference type="Proteomes" id="UP000703661"/>
    </source>
</evidence>